<evidence type="ECO:0000313" key="2">
    <source>
        <dbReference type="Proteomes" id="UP001473424"/>
    </source>
</evidence>
<keyword evidence="1" id="KW-0614">Plasmid</keyword>
<sequence>MTMFFDINPTTTIITTNVFLSVDEIIVTVSPHKFSFNGIERFFSDYNWYLDKWKK</sequence>
<dbReference type="Gene3D" id="3.40.50.300">
    <property type="entry name" value="P-loop containing nucleotide triphosphate hydrolases"/>
    <property type="match status" value="1"/>
</dbReference>
<organism evidence="1 2">
    <name type="scientific">Spiroplasma ixodetis</name>
    <dbReference type="NCBI Taxonomy" id="2141"/>
    <lineage>
        <taxon>Bacteria</taxon>
        <taxon>Bacillati</taxon>
        <taxon>Mycoplasmatota</taxon>
        <taxon>Mollicutes</taxon>
        <taxon>Entomoplasmatales</taxon>
        <taxon>Spiroplasmataceae</taxon>
        <taxon>Spiroplasma</taxon>
    </lineage>
</organism>
<name>A0ABN7BXI9_9MOLU</name>
<dbReference type="Proteomes" id="UP001473424">
    <property type="component" value="Plasmid pSAP_1"/>
</dbReference>
<reference evidence="2" key="1">
    <citation type="journal article" date="2024" name="FEMS Microbiol. Lett.">
        <title>Genomic insights into Spiroplasma endosymbionts that induce male-killing and protective phenotypes in the pea aphid.</title>
        <authorList>
            <person name="Arai H."/>
            <person name="Legeai F."/>
            <person name="Kageyama D."/>
            <person name="Sugio A."/>
            <person name="Simon J.C."/>
        </authorList>
    </citation>
    <scope>NUCLEOTIDE SEQUENCE [LARGE SCALE GENOMIC DNA]</scope>
    <source>
        <strain evidence="2">sAp269</strain>
        <plasmid evidence="2">pSAP_1</plasmid>
    </source>
</reference>
<dbReference type="EMBL" id="AP028956">
    <property type="protein sequence ID" value="BET39652.1"/>
    <property type="molecule type" value="Genomic_DNA"/>
</dbReference>
<geneLocation type="plasmid" evidence="1 2">
    <name>pSAP_1</name>
</geneLocation>
<protein>
    <submittedName>
        <fullName evidence="1">Uncharacterized protein</fullName>
    </submittedName>
</protein>
<keyword evidence="2" id="KW-1185">Reference proteome</keyword>
<gene>
    <name evidence="1" type="ORF">SAP269_22410</name>
</gene>
<dbReference type="InterPro" id="IPR027417">
    <property type="entry name" value="P-loop_NTPase"/>
</dbReference>
<proteinExistence type="predicted"/>
<evidence type="ECO:0000313" key="1">
    <source>
        <dbReference type="EMBL" id="BET39652.1"/>
    </source>
</evidence>
<accession>A0ABN7BXI9</accession>